<dbReference type="InterPro" id="IPR050492">
    <property type="entry name" value="Bact_metal-bind_prot9"/>
</dbReference>
<evidence type="ECO:0000256" key="4">
    <source>
        <dbReference type="RuleBase" id="RU003512"/>
    </source>
</evidence>
<dbReference type="Gene3D" id="3.40.50.1980">
    <property type="entry name" value="Nitrogenase molybdenum iron protein domain"/>
    <property type="match status" value="2"/>
</dbReference>
<keyword evidence="2 4" id="KW-0813">Transport</keyword>
<sequence>MQRSLRRALVPLAALALALPLAACGDGGGSGGSADGGEVEVMTAFYPLQYAVEQIGGDAVTVASLVPAGTDPHSLELSPSQVASMSSADLVVYLGGFQPAVDDAVAQADPTALDVADAARLEGEHAHAEGETEEEHADHAGSSDPHFWLDPLRMADTADAVAANLAEAVPEQAETFEANAADLRTRLEQLDTDYREGLASCEQSTIVVAHEAYGYLTEAYGLEQVGIAGIDPESEPSPARLREIERVIDERDVTVVFTESLINPRVAQVLADDLGITTALLDPVENLTHPDSDYLAVMESNLATLREALRCA</sequence>
<evidence type="ECO:0000256" key="1">
    <source>
        <dbReference type="ARBA" id="ARBA00011028"/>
    </source>
</evidence>
<dbReference type="Proteomes" id="UP000245166">
    <property type="component" value="Unassembled WGS sequence"/>
</dbReference>
<evidence type="ECO:0000256" key="3">
    <source>
        <dbReference type="ARBA" id="ARBA00022729"/>
    </source>
</evidence>
<dbReference type="PRINTS" id="PR00691">
    <property type="entry name" value="ADHESINB"/>
</dbReference>
<dbReference type="InterPro" id="IPR006129">
    <property type="entry name" value="AdhesinB"/>
</dbReference>
<dbReference type="RefSeq" id="WP_109227884.1">
    <property type="nucleotide sequence ID" value="NZ_PYHR01000002.1"/>
</dbReference>
<dbReference type="PANTHER" id="PTHR42953">
    <property type="entry name" value="HIGH-AFFINITY ZINC UPTAKE SYSTEM PROTEIN ZNUA-RELATED"/>
    <property type="match status" value="1"/>
</dbReference>
<evidence type="ECO:0000256" key="6">
    <source>
        <dbReference type="SAM" id="SignalP"/>
    </source>
</evidence>
<dbReference type="GO" id="GO:0030001">
    <property type="term" value="P:metal ion transport"/>
    <property type="evidence" value="ECO:0007669"/>
    <property type="project" value="InterPro"/>
</dbReference>
<feature type="compositionally biased region" description="Basic and acidic residues" evidence="5">
    <location>
        <begin position="125"/>
        <end position="141"/>
    </location>
</feature>
<feature type="region of interest" description="Disordered" evidence="5">
    <location>
        <begin position="125"/>
        <end position="144"/>
    </location>
</feature>
<dbReference type="SUPFAM" id="SSF53807">
    <property type="entry name" value="Helical backbone' metal receptor"/>
    <property type="match status" value="1"/>
</dbReference>
<dbReference type="InterPro" id="IPR006127">
    <property type="entry name" value="ZnuA-like"/>
</dbReference>
<evidence type="ECO:0000313" key="8">
    <source>
        <dbReference type="Proteomes" id="UP000245166"/>
    </source>
</evidence>
<organism evidence="7 8">
    <name type="scientific">Serinibacter arcticus</name>
    <dbReference type="NCBI Taxonomy" id="1655435"/>
    <lineage>
        <taxon>Bacteria</taxon>
        <taxon>Bacillati</taxon>
        <taxon>Actinomycetota</taxon>
        <taxon>Actinomycetes</taxon>
        <taxon>Micrococcales</taxon>
        <taxon>Beutenbergiaceae</taxon>
        <taxon>Serinibacter</taxon>
    </lineage>
</organism>
<gene>
    <name evidence="7" type="ORF">C8046_00955</name>
</gene>
<reference evidence="7 8" key="1">
    <citation type="submission" date="2018-03" db="EMBL/GenBank/DDBJ databases">
        <title>Genome assembly of novel Miniimonas species PCH200.</title>
        <authorList>
            <person name="Thakur V."/>
            <person name="Kumar V."/>
            <person name="Singh D."/>
        </authorList>
    </citation>
    <scope>NUCLEOTIDE SEQUENCE [LARGE SCALE GENOMIC DNA]</scope>
    <source>
        <strain evidence="7 8">PCH200</strain>
    </source>
</reference>
<name>A0A2U1ZRC4_9MICO</name>
<dbReference type="PRINTS" id="PR00690">
    <property type="entry name" value="ADHESNFAMILY"/>
</dbReference>
<dbReference type="AlphaFoldDB" id="A0A2U1ZRC4"/>
<proteinExistence type="inferred from homology"/>
<dbReference type="PANTHER" id="PTHR42953:SF3">
    <property type="entry name" value="HIGH-AFFINITY ZINC UPTAKE SYSTEM PROTEIN ZNUA"/>
    <property type="match status" value="1"/>
</dbReference>
<dbReference type="GO" id="GO:0046872">
    <property type="term" value="F:metal ion binding"/>
    <property type="evidence" value="ECO:0007669"/>
    <property type="project" value="InterPro"/>
</dbReference>
<dbReference type="OrthoDB" id="9810636at2"/>
<evidence type="ECO:0000313" key="7">
    <source>
        <dbReference type="EMBL" id="PWD49501.1"/>
    </source>
</evidence>
<dbReference type="GO" id="GO:0007155">
    <property type="term" value="P:cell adhesion"/>
    <property type="evidence" value="ECO:0007669"/>
    <property type="project" value="InterPro"/>
</dbReference>
<protein>
    <submittedName>
        <fullName evidence="7">Zinc ABC transporter substrate-binding protein</fullName>
    </submittedName>
</protein>
<accession>A0A2U1ZRC4</accession>
<keyword evidence="3 6" id="KW-0732">Signal</keyword>
<feature type="signal peptide" evidence="6">
    <location>
        <begin position="1"/>
        <end position="23"/>
    </location>
</feature>
<dbReference type="Pfam" id="PF01297">
    <property type="entry name" value="ZnuA"/>
    <property type="match status" value="1"/>
</dbReference>
<dbReference type="EMBL" id="PYHR01000002">
    <property type="protein sequence ID" value="PWD49501.1"/>
    <property type="molecule type" value="Genomic_DNA"/>
</dbReference>
<evidence type="ECO:0000256" key="2">
    <source>
        <dbReference type="ARBA" id="ARBA00022448"/>
    </source>
</evidence>
<feature type="chain" id="PRO_5038785205" evidence="6">
    <location>
        <begin position="24"/>
        <end position="312"/>
    </location>
</feature>
<comment type="similarity">
    <text evidence="1 4">Belongs to the bacterial solute-binding protein 9 family.</text>
</comment>
<comment type="caution">
    <text evidence="7">The sequence shown here is derived from an EMBL/GenBank/DDBJ whole genome shotgun (WGS) entry which is preliminary data.</text>
</comment>
<dbReference type="InterPro" id="IPR006128">
    <property type="entry name" value="Lipoprotein_PsaA-like"/>
</dbReference>
<keyword evidence="8" id="KW-1185">Reference proteome</keyword>
<evidence type="ECO:0000256" key="5">
    <source>
        <dbReference type="SAM" id="MobiDB-lite"/>
    </source>
</evidence>